<sequence length="597" mass="68130">MIKPFTNPSTLPIRSLARLAAKQGEGLLPSKDDSPTVPTQSTVVTEESNDNTDLPSSEVSIPQEDSGAKQEADSTKRKHQSLNVPSQISQLKSDPSLRWEFPSLSNLQEGLDATPHGSKSSIRHKNGISSPTDIKGIPQSVFQQHYKMRLAPSKRSSYSRFFNISYYSRTHFLGAFGKSPISLMVSFGKNITLNKKDIPADMKEKFLVSMDAYDYAHYRKKTFKLYREVFFQMSKQAMIGKGFYHVSAFEFPTKETFPEFEQDLFRFADRSKFITLHDKLSMKRSNARIKWDEVEASLKTNDILLPEKAKELKDGITQDKDYMNLNQGGTRKILERSERFKEDHKHYGVPFDPFFLHLLRTSRSRRSLFLNYPGLPRHKIVVPGKNVEIELEMFSYSKGDNFVFSFGDRQENLRMKCLKIRNLRIREIQDIDEEIDIELQEFFESFMTQLDLDSLQTILPGHYSIAFNLTSLKSSIINDGLNPKELAGLVYEFIGKTFYYGKSNPIEALFGDWSAESSATNTINGHYQDTETSLNSNNSVIALPANQPKPVETNGSSLSGENSERIVPKRTTRTRKTGKTRGHKKRIQELSNIINSL</sequence>
<evidence type="ECO:0000313" key="2">
    <source>
        <dbReference type="EMBL" id="KAH3681138.1"/>
    </source>
</evidence>
<dbReference type="AlphaFoldDB" id="A0A9P8TIT5"/>
<reference evidence="2" key="2">
    <citation type="submission" date="2021-01" db="EMBL/GenBank/DDBJ databases">
        <authorList>
            <person name="Schikora-Tamarit M.A."/>
        </authorList>
    </citation>
    <scope>NUCLEOTIDE SEQUENCE</scope>
    <source>
        <strain evidence="2">CBS2887</strain>
    </source>
</reference>
<dbReference type="Proteomes" id="UP000774326">
    <property type="component" value="Unassembled WGS sequence"/>
</dbReference>
<evidence type="ECO:0000256" key="1">
    <source>
        <dbReference type="SAM" id="MobiDB-lite"/>
    </source>
</evidence>
<feature type="compositionally biased region" description="Basic and acidic residues" evidence="1">
    <location>
        <begin position="66"/>
        <end position="75"/>
    </location>
</feature>
<feature type="compositionally biased region" description="Low complexity" evidence="1">
    <location>
        <begin position="35"/>
        <end position="46"/>
    </location>
</feature>
<organism evidence="2 3">
    <name type="scientific">Wickerhamomyces pijperi</name>
    <name type="common">Yeast</name>
    <name type="synonym">Pichia pijperi</name>
    <dbReference type="NCBI Taxonomy" id="599730"/>
    <lineage>
        <taxon>Eukaryota</taxon>
        <taxon>Fungi</taxon>
        <taxon>Dikarya</taxon>
        <taxon>Ascomycota</taxon>
        <taxon>Saccharomycotina</taxon>
        <taxon>Saccharomycetes</taxon>
        <taxon>Phaffomycetales</taxon>
        <taxon>Wickerhamomycetaceae</taxon>
        <taxon>Wickerhamomyces</taxon>
    </lineage>
</organism>
<feature type="compositionally biased region" description="Polar residues" evidence="1">
    <location>
        <begin position="51"/>
        <end position="60"/>
    </location>
</feature>
<protein>
    <submittedName>
        <fullName evidence="2">Uncharacterized protein</fullName>
    </submittedName>
</protein>
<feature type="compositionally biased region" description="Polar residues" evidence="1">
    <location>
        <begin position="81"/>
        <end position="91"/>
    </location>
</feature>
<evidence type="ECO:0000313" key="3">
    <source>
        <dbReference type="Proteomes" id="UP000774326"/>
    </source>
</evidence>
<dbReference type="EMBL" id="JAEUBG010004581">
    <property type="protein sequence ID" value="KAH3681138.1"/>
    <property type="molecule type" value="Genomic_DNA"/>
</dbReference>
<comment type="caution">
    <text evidence="2">The sequence shown here is derived from an EMBL/GenBank/DDBJ whole genome shotgun (WGS) entry which is preliminary data.</text>
</comment>
<reference evidence="2" key="1">
    <citation type="journal article" date="2021" name="Open Biol.">
        <title>Shared evolutionary footprints suggest mitochondrial oxidative damage underlies multiple complex I losses in fungi.</title>
        <authorList>
            <person name="Schikora-Tamarit M.A."/>
            <person name="Marcet-Houben M."/>
            <person name="Nosek J."/>
            <person name="Gabaldon T."/>
        </authorList>
    </citation>
    <scope>NUCLEOTIDE SEQUENCE</scope>
    <source>
        <strain evidence="2">CBS2887</strain>
    </source>
</reference>
<feature type="region of interest" description="Disordered" evidence="1">
    <location>
        <begin position="545"/>
        <end position="566"/>
    </location>
</feature>
<gene>
    <name evidence="2" type="ORF">WICPIJ_007913</name>
</gene>
<keyword evidence="3" id="KW-1185">Reference proteome</keyword>
<accession>A0A9P8TIT5</accession>
<proteinExistence type="predicted"/>
<feature type="region of interest" description="Disordered" evidence="1">
    <location>
        <begin position="22"/>
        <end position="91"/>
    </location>
</feature>
<feature type="region of interest" description="Disordered" evidence="1">
    <location>
        <begin position="110"/>
        <end position="134"/>
    </location>
</feature>
<name>A0A9P8TIT5_WICPI</name>